<proteinExistence type="predicted"/>
<reference evidence="3 4" key="1">
    <citation type="submission" date="2014-11" db="EMBL/GenBank/DDBJ databases">
        <authorList>
            <person name="Zhu J."/>
            <person name="Qi W."/>
            <person name="Song R."/>
        </authorList>
    </citation>
    <scope>NUCLEOTIDE SEQUENCE [LARGE SCALE GENOMIC DNA]</scope>
</reference>
<sequence length="770" mass="85549">MSALDDQGTYLHFKPWQEALFGVFYVMDSSRKEATGDAIKMTARILNTFKAIVEFLQIVPMVLLNCGRVLNCRDYTLMSSAECIVVLVSSPFRFAAGDETFRYFSVVGGLALLMLMALGCVLLVAQTFRQREVHLIWPLVLLRGFVRIFVTTFYVSTIYLMMTTFSCPLLNYRILNLETTDLKQCYGYMHIAIMALSGISLMWLVPFAFFTALLYNKFDQFSLDPSCAAHGRVEALFLIVKTQVVACRVAVGCSPAPETLRFVIALNAVSLSAVFAYSVLQAPFFSNLGNRLRGGFLAILLALTLSAYSFGEGDLDVPSMWAISLAAFGFGTYVSLMRKHALNAAVRQTCRQMTDSLTTEMRMTVHQMIEEEDEEESPMSPHTPHATGAVTPKVSPGKRDSILSDVDVNMQMEVAKSKREFKSSSYFSSAKGLAKLLVFDCDIELLFRGVGDEWHEMSDSEKTVAGFVLETVFYYLSLNAESSRKALLYVWYASSLNMLLKNAYSSFKYVRLAHETASPFTLDVQYLCYCLQKDIENTRQLSYLGTKRKAGNLIDLVTYKKWANTAKQNHEKALHELMSFFKALHQSDKSGTAITAQNCKRELTKLSSALVAVRNAQNAYTTLMNRFPRSPEALESCSAFLYQVYGETRYTDMLDVGDSGRSAAGGGADTHSEGSSVSGVGSAIGKAGAGGPLGMQASIKAHVITSVDREKRRGLLWITVANVIGLTCILAVTTATTSSEFSRWTTSTTKWRRSSGPAKWQRIGWRWLSR</sequence>
<evidence type="ECO:0000313" key="3">
    <source>
        <dbReference type="EMBL" id="CEM03640.1"/>
    </source>
</evidence>
<keyword evidence="2" id="KW-0812">Transmembrane</keyword>
<feature type="transmembrane region" description="Helical" evidence="2">
    <location>
        <begin position="145"/>
        <end position="170"/>
    </location>
</feature>
<evidence type="ECO:0000313" key="4">
    <source>
        <dbReference type="Proteomes" id="UP000041254"/>
    </source>
</evidence>
<dbReference type="PhylomeDB" id="A0A0G4EYV8"/>
<dbReference type="PANTHER" id="PTHR31600">
    <property type="entry name" value="TINY MACROCYSTS PROTEIN B-RELATED"/>
    <property type="match status" value="1"/>
</dbReference>
<dbReference type="AlphaFoldDB" id="A0A0G4EYV8"/>
<keyword evidence="2" id="KW-0472">Membrane</keyword>
<keyword evidence="2" id="KW-1133">Transmembrane helix</keyword>
<dbReference type="Proteomes" id="UP000041254">
    <property type="component" value="Unassembled WGS sequence"/>
</dbReference>
<evidence type="ECO:0000256" key="2">
    <source>
        <dbReference type="SAM" id="Phobius"/>
    </source>
</evidence>
<feature type="transmembrane region" description="Helical" evidence="2">
    <location>
        <begin position="191"/>
        <end position="215"/>
    </location>
</feature>
<feature type="transmembrane region" description="Helical" evidence="2">
    <location>
        <begin position="292"/>
        <end position="311"/>
    </location>
</feature>
<dbReference type="OrthoDB" id="5574326at2759"/>
<name>A0A0G4EYV8_VITBC</name>
<feature type="transmembrane region" description="Helical" evidence="2">
    <location>
        <begin position="262"/>
        <end position="280"/>
    </location>
</feature>
<protein>
    <submittedName>
        <fullName evidence="3">Uncharacterized protein</fullName>
    </submittedName>
</protein>
<dbReference type="EMBL" id="CDMY01000346">
    <property type="protein sequence ID" value="CEM03640.1"/>
    <property type="molecule type" value="Genomic_DNA"/>
</dbReference>
<dbReference type="InParanoid" id="A0A0G4EYV8"/>
<feature type="transmembrane region" description="Helical" evidence="2">
    <location>
        <begin position="103"/>
        <end position="125"/>
    </location>
</feature>
<keyword evidence="4" id="KW-1185">Reference proteome</keyword>
<feature type="region of interest" description="Disordered" evidence="1">
    <location>
        <begin position="371"/>
        <end position="395"/>
    </location>
</feature>
<organism evidence="3 4">
    <name type="scientific">Vitrella brassicaformis (strain CCMP3155)</name>
    <dbReference type="NCBI Taxonomy" id="1169540"/>
    <lineage>
        <taxon>Eukaryota</taxon>
        <taxon>Sar</taxon>
        <taxon>Alveolata</taxon>
        <taxon>Colpodellida</taxon>
        <taxon>Vitrellaceae</taxon>
        <taxon>Vitrella</taxon>
    </lineage>
</organism>
<dbReference type="InterPro" id="IPR052994">
    <property type="entry name" value="Tiny_macrocysts_regulators"/>
</dbReference>
<feature type="transmembrane region" description="Helical" evidence="2">
    <location>
        <begin position="317"/>
        <end position="336"/>
    </location>
</feature>
<evidence type="ECO:0000256" key="1">
    <source>
        <dbReference type="SAM" id="MobiDB-lite"/>
    </source>
</evidence>
<feature type="transmembrane region" description="Helical" evidence="2">
    <location>
        <begin position="715"/>
        <end position="735"/>
    </location>
</feature>
<gene>
    <name evidence="3" type="ORF">Vbra_13992</name>
</gene>
<feature type="region of interest" description="Disordered" evidence="1">
    <location>
        <begin position="661"/>
        <end position="680"/>
    </location>
</feature>
<accession>A0A0G4EYV8</accession>
<dbReference type="VEuPathDB" id="CryptoDB:Vbra_13992"/>
<dbReference type="PANTHER" id="PTHR31600:SF2">
    <property type="entry name" value="GAMETE ENRICHED GENE 10 PROTEIN-RELATED"/>
    <property type="match status" value="1"/>
</dbReference>